<dbReference type="PROSITE" id="PS50075">
    <property type="entry name" value="CARRIER"/>
    <property type="match status" value="1"/>
</dbReference>
<dbReference type="KEGG" id="sus:Acid_7809"/>
<evidence type="ECO:0000313" key="2">
    <source>
        <dbReference type="EMBL" id="ABJ88707.1"/>
    </source>
</evidence>
<dbReference type="InParanoid" id="Q01NR3"/>
<evidence type="ECO:0000259" key="1">
    <source>
        <dbReference type="PROSITE" id="PS50075"/>
    </source>
</evidence>
<protein>
    <recommendedName>
        <fullName evidence="1">Carrier domain-containing protein</fullName>
    </recommendedName>
</protein>
<dbReference type="Pfam" id="PF00550">
    <property type="entry name" value="PP-binding"/>
    <property type="match status" value="1"/>
</dbReference>
<organism evidence="2">
    <name type="scientific">Solibacter usitatus (strain Ellin6076)</name>
    <dbReference type="NCBI Taxonomy" id="234267"/>
    <lineage>
        <taxon>Bacteria</taxon>
        <taxon>Pseudomonadati</taxon>
        <taxon>Acidobacteriota</taxon>
        <taxon>Terriglobia</taxon>
        <taxon>Bryobacterales</taxon>
        <taxon>Solibacteraceae</taxon>
        <taxon>Candidatus Solibacter</taxon>
    </lineage>
</organism>
<dbReference type="OrthoDB" id="9811033at2"/>
<dbReference type="InterPro" id="IPR036736">
    <property type="entry name" value="ACP-like_sf"/>
</dbReference>
<gene>
    <name evidence="2" type="ordered locus">Acid_7809</name>
</gene>
<dbReference type="eggNOG" id="COG0236">
    <property type="taxonomic scope" value="Bacteria"/>
</dbReference>
<feature type="domain" description="Carrier" evidence="1">
    <location>
        <begin position="1"/>
        <end position="75"/>
    </location>
</feature>
<dbReference type="STRING" id="234267.Acid_7809"/>
<dbReference type="SUPFAM" id="SSF47336">
    <property type="entry name" value="ACP-like"/>
    <property type="match status" value="1"/>
</dbReference>
<dbReference type="HOGENOM" id="CLU_108696_20_2_0"/>
<reference evidence="2" key="1">
    <citation type="submission" date="2006-10" db="EMBL/GenBank/DDBJ databases">
        <title>Complete sequence of Solibacter usitatus Ellin6076.</title>
        <authorList>
            <consortium name="US DOE Joint Genome Institute"/>
            <person name="Copeland A."/>
            <person name="Lucas S."/>
            <person name="Lapidus A."/>
            <person name="Barry K."/>
            <person name="Detter J.C."/>
            <person name="Glavina del Rio T."/>
            <person name="Hammon N."/>
            <person name="Israni S."/>
            <person name="Dalin E."/>
            <person name="Tice H."/>
            <person name="Pitluck S."/>
            <person name="Thompson L.S."/>
            <person name="Brettin T."/>
            <person name="Bruce D."/>
            <person name="Han C."/>
            <person name="Tapia R."/>
            <person name="Gilna P."/>
            <person name="Schmutz J."/>
            <person name="Larimer F."/>
            <person name="Land M."/>
            <person name="Hauser L."/>
            <person name="Kyrpides N."/>
            <person name="Mikhailova N."/>
            <person name="Janssen P.H."/>
            <person name="Kuske C.R."/>
            <person name="Richardson P."/>
        </authorList>
    </citation>
    <scope>NUCLEOTIDE SEQUENCE</scope>
    <source>
        <strain evidence="2">Ellin6076</strain>
    </source>
</reference>
<dbReference type="AlphaFoldDB" id="Q01NR3"/>
<accession>Q01NR3</accession>
<proteinExistence type="predicted"/>
<dbReference type="InterPro" id="IPR009081">
    <property type="entry name" value="PP-bd_ACP"/>
</dbReference>
<name>Q01NR3_SOLUE</name>
<dbReference type="Gene3D" id="1.10.1200.10">
    <property type="entry name" value="ACP-like"/>
    <property type="match status" value="1"/>
</dbReference>
<sequence>MSEQVLTRVQQIASDVLLADVTADSSPETVESWDSVQHLNLILAVEEEYGFQFSPEEMDGAKTVGAIAGLVAARRGV</sequence>
<dbReference type="EMBL" id="CP000473">
    <property type="protein sequence ID" value="ABJ88707.1"/>
    <property type="molecule type" value="Genomic_DNA"/>
</dbReference>